<feature type="region of interest" description="Disordered" evidence="1">
    <location>
        <begin position="222"/>
        <end position="267"/>
    </location>
</feature>
<evidence type="ECO:0000313" key="3">
    <source>
        <dbReference type="Proteomes" id="UP001341840"/>
    </source>
</evidence>
<accession>A0ABU6YZB0</accession>
<gene>
    <name evidence="2" type="ORF">PIB30_105896</name>
</gene>
<feature type="compositionally biased region" description="Low complexity" evidence="1">
    <location>
        <begin position="256"/>
        <end position="267"/>
    </location>
</feature>
<dbReference type="Proteomes" id="UP001341840">
    <property type="component" value="Unassembled WGS sequence"/>
</dbReference>
<reference evidence="2 3" key="1">
    <citation type="journal article" date="2023" name="Plants (Basel)">
        <title>Bridging the Gap: Combining Genomics and Transcriptomics Approaches to Understand Stylosanthes scabra, an Orphan Legume from the Brazilian Caatinga.</title>
        <authorList>
            <person name="Ferreira-Neto J.R.C."/>
            <person name="da Silva M.D."/>
            <person name="Binneck E."/>
            <person name="de Melo N.F."/>
            <person name="da Silva R.H."/>
            <person name="de Melo A.L.T.M."/>
            <person name="Pandolfi V."/>
            <person name="Bustamante F.O."/>
            <person name="Brasileiro-Vidal A.C."/>
            <person name="Benko-Iseppon A.M."/>
        </authorList>
    </citation>
    <scope>NUCLEOTIDE SEQUENCE [LARGE SCALE GENOMIC DNA]</scope>
    <source>
        <tissue evidence="2">Leaves</tissue>
    </source>
</reference>
<name>A0ABU6YZB0_9FABA</name>
<organism evidence="2 3">
    <name type="scientific">Stylosanthes scabra</name>
    <dbReference type="NCBI Taxonomy" id="79078"/>
    <lineage>
        <taxon>Eukaryota</taxon>
        <taxon>Viridiplantae</taxon>
        <taxon>Streptophyta</taxon>
        <taxon>Embryophyta</taxon>
        <taxon>Tracheophyta</taxon>
        <taxon>Spermatophyta</taxon>
        <taxon>Magnoliopsida</taxon>
        <taxon>eudicotyledons</taxon>
        <taxon>Gunneridae</taxon>
        <taxon>Pentapetalae</taxon>
        <taxon>rosids</taxon>
        <taxon>fabids</taxon>
        <taxon>Fabales</taxon>
        <taxon>Fabaceae</taxon>
        <taxon>Papilionoideae</taxon>
        <taxon>50 kb inversion clade</taxon>
        <taxon>dalbergioids sensu lato</taxon>
        <taxon>Dalbergieae</taxon>
        <taxon>Pterocarpus clade</taxon>
        <taxon>Stylosanthes</taxon>
    </lineage>
</organism>
<dbReference type="EMBL" id="JASCZI010245676">
    <property type="protein sequence ID" value="MED6214709.1"/>
    <property type="molecule type" value="Genomic_DNA"/>
</dbReference>
<evidence type="ECO:0000256" key="1">
    <source>
        <dbReference type="SAM" id="MobiDB-lite"/>
    </source>
</evidence>
<comment type="caution">
    <text evidence="2">The sequence shown here is derived from an EMBL/GenBank/DDBJ whole genome shotgun (WGS) entry which is preliminary data.</text>
</comment>
<keyword evidence="3" id="KW-1185">Reference proteome</keyword>
<evidence type="ECO:0000313" key="2">
    <source>
        <dbReference type="EMBL" id="MED6214709.1"/>
    </source>
</evidence>
<sequence length="335" mass="38660">MASWFNNTQALNNYILRWEKRPFVAPRYINFEFLQSSNFHRLINVLETQHLGGLVMMENDYYPDLVSGSLSSLRFVGTTDGGYIEAYMDGRIRVIPLSAIASLCNLSMDGVPFRGGLRAHDSWENYSLQDGLATIGYRGNVVGKLCVNLVPTDIRILHYLLTYTILPRGGNHGEKVNKPIGYGPLWSKIYEYLGVDVQGARKVVIDSRRCIDATTIKQMRRQLEQQSQGVDEVDEEENRLEEEEQATQMGQEEEGQPGPSSSSQDQPTMRDIMQAIQTMEINMNQRMDNYQASIDQRFQNFEREQRRIWRSVQRMEAWTFNEDLDEDDNEDEDDD</sequence>
<proteinExistence type="predicted"/>
<feature type="compositionally biased region" description="Acidic residues" evidence="1">
    <location>
        <begin position="231"/>
        <end position="255"/>
    </location>
</feature>
<protein>
    <submittedName>
        <fullName evidence="2">Uncharacterized protein</fullName>
    </submittedName>
</protein>